<reference evidence="4 5" key="1">
    <citation type="submission" date="2016-10" db="EMBL/GenBank/DDBJ databases">
        <authorList>
            <person name="Varghese N."/>
            <person name="Submissions S."/>
        </authorList>
    </citation>
    <scope>NUCLEOTIDE SEQUENCE [LARGE SCALE GENOMIC DNA]</scope>
    <source>
        <strain evidence="5">ATCC 20501</strain>
        <strain evidence="3 4">CGMCC 4.3529</strain>
    </source>
</reference>
<feature type="compositionally biased region" description="Low complexity" evidence="1">
    <location>
        <begin position="159"/>
        <end position="169"/>
    </location>
</feature>
<name>A0A1H6DZV0_9PSEU</name>
<dbReference type="EMBL" id="FNVB01000008">
    <property type="protein sequence ID" value="SEG90860.1"/>
    <property type="molecule type" value="Genomic_DNA"/>
</dbReference>
<gene>
    <name evidence="2" type="ORF">SAMN02982929_05327</name>
    <name evidence="3" type="ORF">SAMN05216506_107303</name>
</gene>
<dbReference type="EMBL" id="FOME01000007">
    <property type="protein sequence ID" value="SFD94288.1"/>
    <property type="molecule type" value="Genomic_DNA"/>
</dbReference>
<dbReference type="AlphaFoldDB" id="A0A1H6DZV0"/>
<organism evidence="2 5">
    <name type="scientific">Saccharopolyspora kobensis</name>
    <dbReference type="NCBI Taxonomy" id="146035"/>
    <lineage>
        <taxon>Bacteria</taxon>
        <taxon>Bacillati</taxon>
        <taxon>Actinomycetota</taxon>
        <taxon>Actinomycetes</taxon>
        <taxon>Pseudonocardiales</taxon>
        <taxon>Pseudonocardiaceae</taxon>
        <taxon>Saccharopolyspora</taxon>
    </lineage>
</organism>
<evidence type="ECO:0000256" key="1">
    <source>
        <dbReference type="SAM" id="MobiDB-lite"/>
    </source>
</evidence>
<evidence type="ECO:0000313" key="4">
    <source>
        <dbReference type="Proteomes" id="UP000199690"/>
    </source>
</evidence>
<sequence length="206" mass="21547">MELTGFAPRENSTGDRLPAKEAVDKPLIVQVREHRTGVKTKFNSNPNEKGYKPDGGEAVVLDVADLTTNSVFVDVLWMNGAVVDNLKAYVGQAIPIKLVWTGSASGGNSYITVEALGGAELDKAAAWAQANPDRFDTERAQRAAAGADQPQPAVPATPPATVAQQQPQAAPVPPQPAMPQQAINPNDPAVQALLQQISGGQTPPAA</sequence>
<accession>A0A1I1WIT1</accession>
<accession>A0A1H6DZV0</accession>
<dbReference type="Proteomes" id="UP000199690">
    <property type="component" value="Unassembled WGS sequence"/>
</dbReference>
<feature type="region of interest" description="Disordered" evidence="1">
    <location>
        <begin position="137"/>
        <end position="190"/>
    </location>
</feature>
<proteinExistence type="predicted"/>
<evidence type="ECO:0000313" key="2">
    <source>
        <dbReference type="EMBL" id="SEG90860.1"/>
    </source>
</evidence>
<keyword evidence="4" id="KW-1185">Reference proteome</keyword>
<dbReference type="RefSeq" id="WP_093354438.1">
    <property type="nucleotide sequence ID" value="NZ_FNVB01000008.1"/>
</dbReference>
<evidence type="ECO:0000313" key="3">
    <source>
        <dbReference type="EMBL" id="SFD94288.1"/>
    </source>
</evidence>
<protein>
    <submittedName>
        <fullName evidence="2">Uncharacterized protein</fullName>
    </submittedName>
</protein>
<reference evidence="2" key="2">
    <citation type="submission" date="2016-10" db="EMBL/GenBank/DDBJ databases">
        <authorList>
            <person name="de Groot N.N."/>
        </authorList>
    </citation>
    <scope>NUCLEOTIDE SEQUENCE [LARGE SCALE GENOMIC DNA]</scope>
    <source>
        <strain evidence="2">ATCC 20501</strain>
    </source>
</reference>
<dbReference type="Proteomes" id="UP000236729">
    <property type="component" value="Unassembled WGS sequence"/>
</dbReference>
<evidence type="ECO:0000313" key="5">
    <source>
        <dbReference type="Proteomes" id="UP000236729"/>
    </source>
</evidence>